<evidence type="ECO:0000313" key="3">
    <source>
        <dbReference type="EMBL" id="MFO3717678.1"/>
    </source>
</evidence>
<dbReference type="InterPro" id="IPR008271">
    <property type="entry name" value="Ser/Thr_kinase_AS"/>
</dbReference>
<dbReference type="PROSITE" id="PS50011">
    <property type="entry name" value="PROTEIN_KINASE_DOM"/>
    <property type="match status" value="1"/>
</dbReference>
<evidence type="ECO:0000313" key="4">
    <source>
        <dbReference type="Proteomes" id="UP001637993"/>
    </source>
</evidence>
<evidence type="ECO:0000256" key="1">
    <source>
        <dbReference type="SAM" id="Coils"/>
    </source>
</evidence>
<dbReference type="SMART" id="SM00220">
    <property type="entry name" value="S_TKc"/>
    <property type="match status" value="1"/>
</dbReference>
<feature type="coiled-coil region" evidence="1">
    <location>
        <begin position="1132"/>
        <end position="1159"/>
    </location>
</feature>
<accession>A0ABW9N0P0</accession>
<dbReference type="SUPFAM" id="SSF56112">
    <property type="entry name" value="Protein kinase-like (PK-like)"/>
    <property type="match status" value="1"/>
</dbReference>
<dbReference type="InterPro" id="IPR000719">
    <property type="entry name" value="Prot_kinase_dom"/>
</dbReference>
<keyword evidence="4" id="KW-1185">Reference proteome</keyword>
<evidence type="ECO:0000259" key="2">
    <source>
        <dbReference type="PROSITE" id="PS50011"/>
    </source>
</evidence>
<sequence length="1338" mass="157148">MKNFKTQEEFISQIKEIDQTRSSLSGQEVEILDDRGELKYKIEVGKLVGAGASCLVYEVKVDDLYPPKKNMILKEFFPNYNEEDIVGIRDEADPIKLHFDAKDQESLLTLVKDRKKFIDSYDKHIKVVEIDPILEDMIVRPYKLEKSDDYLFALYDTDKAQSVDKYNNLDLGSIIDVLRQTSKILHFLHQKEIIYMDLKPANILYDYKRDRVKLFDFDAAVFLDDLDSITEFFMPNERAFIPPELRYVSNINKRKEIFISEEIDLYMLGVTFFYLLMDRYPEDLENEDMDYLDRNLREVLLKKSNRIFLNKVTTDKIIDLLKESLSVHRYLTVSDFSQRLDEIQAGLNIEKNEQIANILSAAFIIENRPLYNYIQKDEEKSYIDIAIVGDLNRGLDFFSLLFASVDLDGVESRFTFYTKNPKQTHKTLITAMPLLKETTKISIEGKLVSDTINPAITESSYASINFSRKISDINEHYIIIHHEDGQNYTEFANQLYEKFKDIEENRLIINYTRFASGIETLENDFVSLYNVDLRSAATFRNKEFSESILEEAYEVHKYYTREYGGERVDDAKIWQDFIKNDLYSLKSSVRTALSMKYRIYMAGSSNHEDVSKHFYETVVKPGRETDVLSLRDIFADREHHAWNKFMITQGYRRPSEEEFKNYAYTGSKKHVDKVNKLHPLIANTNIKKFKAGEDDELEIVSRKIQEFLFKKTENIDIKVMERISHNLNNTNWHGNDSLRELFPLWEELYNITDRLIDKEAFAINTVNQLLSMIDERFEEDFLGKEELMADYILIKQDISLMIEREKPKSFRYSDYMVIDAKPLIKHGPIKTIFAPFVADDELLWANVLAAIKFDPKNLILLSENPADHKEKFNKIVEFLKIKRQQKSLNVYMISYDQMHLYSKVDAVVDLTLNTHTDAKRPEIIILPYVEYLGSNKWGGDYDAIDYYINRRTLTVEEAFFLNNAKFYNAASENNLARLNNYYEKLWQAYIESDSDDWAESTQIFRESMPEYILSASYQKEVNTSMIEVGDFIFKRDDKLKYQKLTSFLNDMKDEGLLIDYKYPVNPGKLKIQSHNDEFSKILGTFISENLYKYFEVFDLRKLYFPLYDNEEEKNIYYYAMSNNLSFSYKIQREDAKDLAKSLNKMMKNLDKDIDDEQDIRIFNPINGQDFVKANGDTLVFNYELGDIAFREFLEKGIALQIYTYFELIRKSSVFDEIKIDVRLKWKAYDDYGPISEGVENHIDIVCTKEFSTFIITTIQDQLRKEDVYEIKTQAKQFGIDTKPILVNTNSNGIDTSIRKIARATGVYLIDRDMVKNNGIVGYLENIAKAEKNWQLKKD</sequence>
<proteinExistence type="predicted"/>
<dbReference type="Proteomes" id="UP001637993">
    <property type="component" value="Unassembled WGS sequence"/>
</dbReference>
<dbReference type="Gene3D" id="1.10.510.10">
    <property type="entry name" value="Transferase(Phosphotransferase) domain 1"/>
    <property type="match status" value="1"/>
</dbReference>
<dbReference type="PROSITE" id="PS00108">
    <property type="entry name" value="PROTEIN_KINASE_ST"/>
    <property type="match status" value="1"/>
</dbReference>
<gene>
    <name evidence="3" type="ORF">AB9Q04_04830</name>
</gene>
<organism evidence="3 4">
    <name type="scientific">Anaerococcus groningensis</name>
    <dbReference type="NCBI Taxonomy" id="3115616"/>
    <lineage>
        <taxon>Bacteria</taxon>
        <taxon>Bacillati</taxon>
        <taxon>Bacillota</taxon>
        <taxon>Tissierellia</taxon>
        <taxon>Tissierellales</taxon>
        <taxon>Peptoniphilaceae</taxon>
        <taxon>Anaerococcus</taxon>
    </lineage>
</organism>
<keyword evidence="1" id="KW-0175">Coiled coil</keyword>
<dbReference type="InterPro" id="IPR011009">
    <property type="entry name" value="Kinase-like_dom_sf"/>
</dbReference>
<protein>
    <recommendedName>
        <fullName evidence="2">Protein kinase domain-containing protein</fullName>
    </recommendedName>
</protein>
<reference evidence="3 4" key="1">
    <citation type="journal article" date="2025" name="Anaerobe">
        <title>Description of Anaerococcus kampingiae sp. nov., Anaerococcus groningensis sp. nov., Anaerococcus martiniensis sp. nov., and Anaerococcus cruorum sp. nov., isolated from human clinical specimens.</title>
        <authorList>
            <person name="Boiten K.E."/>
            <person name="Meijer J."/>
            <person name="van Wezel E.M."/>
            <person name="Veloo A.C.M."/>
        </authorList>
    </citation>
    <scope>NUCLEOTIDE SEQUENCE [LARGE SCALE GENOMIC DNA]</scope>
    <source>
        <strain evidence="3 4">ENR1011</strain>
    </source>
</reference>
<feature type="domain" description="Protein kinase" evidence="2">
    <location>
        <begin position="42"/>
        <end position="355"/>
    </location>
</feature>
<dbReference type="Pfam" id="PF00069">
    <property type="entry name" value="Pkinase"/>
    <property type="match status" value="1"/>
</dbReference>
<dbReference type="RefSeq" id="WP_410024236.1">
    <property type="nucleotide sequence ID" value="NZ_JBGMEG010000007.1"/>
</dbReference>
<name>A0ABW9N0P0_9FIRM</name>
<dbReference type="PANTHER" id="PTHR44167:SF25">
    <property type="entry name" value="PROTEIN KINASE DOMAIN CONTAINING PROTEIN"/>
    <property type="match status" value="1"/>
</dbReference>
<dbReference type="EMBL" id="JBGMEG010000007">
    <property type="protein sequence ID" value="MFO3717678.1"/>
    <property type="molecule type" value="Genomic_DNA"/>
</dbReference>
<comment type="caution">
    <text evidence="3">The sequence shown here is derived from an EMBL/GenBank/DDBJ whole genome shotgun (WGS) entry which is preliminary data.</text>
</comment>
<dbReference type="PANTHER" id="PTHR44167">
    <property type="entry name" value="OVARIAN-SPECIFIC SERINE/THREONINE-PROTEIN KINASE LOK-RELATED"/>
    <property type="match status" value="1"/>
</dbReference>